<organism evidence="2 3">
    <name type="scientific">Streptomyces longwoodensis</name>
    <dbReference type="NCBI Taxonomy" id="68231"/>
    <lineage>
        <taxon>Bacteria</taxon>
        <taxon>Bacillati</taxon>
        <taxon>Actinomycetota</taxon>
        <taxon>Actinomycetes</taxon>
        <taxon>Kitasatosporales</taxon>
        <taxon>Streptomycetaceae</taxon>
        <taxon>Streptomyces</taxon>
    </lineage>
</organism>
<evidence type="ECO:0000313" key="3">
    <source>
        <dbReference type="Proteomes" id="UP000053271"/>
    </source>
</evidence>
<proteinExistence type="predicted"/>
<dbReference type="RefSeq" id="WP_067233730.1">
    <property type="nucleotide sequence ID" value="NZ_KQ948553.1"/>
</dbReference>
<comment type="caution">
    <text evidence="2">The sequence shown here is derived from an EMBL/GenBank/DDBJ whole genome shotgun (WGS) entry which is preliminary data.</text>
</comment>
<keyword evidence="3" id="KW-1185">Reference proteome</keyword>
<reference evidence="2 3" key="1">
    <citation type="submission" date="2015-10" db="EMBL/GenBank/DDBJ databases">
        <title>Draft genome sequence of Streptomyces longwoodensis DSM 41677, type strain for the species Streptomyces longwoodensis.</title>
        <authorList>
            <person name="Ruckert C."/>
            <person name="Winkler A."/>
            <person name="Kalinowski J."/>
            <person name="Kampfer P."/>
            <person name="Glaeser S."/>
        </authorList>
    </citation>
    <scope>NUCLEOTIDE SEQUENCE [LARGE SCALE GENOMIC DNA]</scope>
    <source>
        <strain evidence="2 3">DSM 41677</strain>
    </source>
</reference>
<accession>A0A117QN84</accession>
<sequence length="104" mass="11630">MEETKRYYRNPDGTVRMLGGVNFTPPLYEDEGVQEITKEEFDGAVAAHRAEQQRRAREQEAAEQAEAHGAYDMLRALPGITNEVASRLTGYHPPEEAVTPADEP</sequence>
<dbReference type="GeneID" id="91425981"/>
<dbReference type="AlphaFoldDB" id="A0A117QN84"/>
<feature type="compositionally biased region" description="Basic and acidic residues" evidence="1">
    <location>
        <begin position="48"/>
        <end position="60"/>
    </location>
</feature>
<name>A0A117QN84_9ACTN</name>
<feature type="region of interest" description="Disordered" evidence="1">
    <location>
        <begin position="47"/>
        <end position="66"/>
    </location>
</feature>
<evidence type="ECO:0000256" key="1">
    <source>
        <dbReference type="SAM" id="MobiDB-lite"/>
    </source>
</evidence>
<gene>
    <name evidence="2" type="ORF">AQJ30_15370</name>
</gene>
<evidence type="ECO:0000313" key="2">
    <source>
        <dbReference type="EMBL" id="KUN37662.1"/>
    </source>
</evidence>
<dbReference type="STRING" id="68231.AQJ30_15370"/>
<dbReference type="Proteomes" id="UP000053271">
    <property type="component" value="Unassembled WGS sequence"/>
</dbReference>
<protein>
    <submittedName>
        <fullName evidence="2">Uncharacterized protein</fullName>
    </submittedName>
</protein>
<dbReference type="EMBL" id="LMWS01000018">
    <property type="protein sequence ID" value="KUN37662.1"/>
    <property type="molecule type" value="Genomic_DNA"/>
</dbReference>